<evidence type="ECO:0000313" key="6">
    <source>
        <dbReference type="Proteomes" id="UP000030403"/>
    </source>
</evidence>
<dbReference type="PROSITE" id="PS00455">
    <property type="entry name" value="AMP_BINDING"/>
    <property type="match status" value="1"/>
</dbReference>
<dbReference type="Gene3D" id="3.30.300.30">
    <property type="match status" value="1"/>
</dbReference>
<proteinExistence type="inferred from homology"/>
<dbReference type="Pfam" id="PF00501">
    <property type="entry name" value="AMP-binding"/>
    <property type="match status" value="1"/>
</dbReference>
<gene>
    <name evidence="5" type="ORF">N783_06220</name>
</gene>
<organism evidence="5 6">
    <name type="scientific">Pontibacillus marinus BH030004 = DSM 16465</name>
    <dbReference type="NCBI Taxonomy" id="1385511"/>
    <lineage>
        <taxon>Bacteria</taxon>
        <taxon>Bacillati</taxon>
        <taxon>Bacillota</taxon>
        <taxon>Bacilli</taxon>
        <taxon>Bacillales</taxon>
        <taxon>Bacillaceae</taxon>
        <taxon>Pontibacillus</taxon>
    </lineage>
</organism>
<dbReference type="InterPro" id="IPR000873">
    <property type="entry name" value="AMP-dep_synth/lig_dom"/>
</dbReference>
<evidence type="ECO:0000256" key="1">
    <source>
        <dbReference type="ARBA" id="ARBA00006432"/>
    </source>
</evidence>
<dbReference type="eggNOG" id="COG0318">
    <property type="taxonomic scope" value="Bacteria"/>
</dbReference>
<dbReference type="PANTHER" id="PTHR43201:SF5">
    <property type="entry name" value="MEDIUM-CHAIN ACYL-COA LIGASE ACSF2, MITOCHONDRIAL"/>
    <property type="match status" value="1"/>
</dbReference>
<feature type="domain" description="AMP-dependent synthetase/ligase" evidence="3">
    <location>
        <begin position="7"/>
        <end position="342"/>
    </location>
</feature>
<dbReference type="STRING" id="1385511.GCA_000425225_00504"/>
<dbReference type="AlphaFoldDB" id="A0A0A5GBP6"/>
<evidence type="ECO:0000313" key="5">
    <source>
        <dbReference type="EMBL" id="KGX89454.1"/>
    </source>
</evidence>
<dbReference type="Gene3D" id="3.40.50.12780">
    <property type="entry name" value="N-terminal domain of ligase-like"/>
    <property type="match status" value="1"/>
</dbReference>
<name>A0A0A5GBP6_9BACI</name>
<dbReference type="GO" id="GO:0031956">
    <property type="term" value="F:medium-chain fatty acid-CoA ligase activity"/>
    <property type="evidence" value="ECO:0007669"/>
    <property type="project" value="TreeGrafter"/>
</dbReference>
<feature type="domain" description="AMP-binding enzyme C-terminal" evidence="4">
    <location>
        <begin position="392"/>
        <end position="465"/>
    </location>
</feature>
<dbReference type="InterPro" id="IPR042099">
    <property type="entry name" value="ANL_N_sf"/>
</dbReference>
<dbReference type="InterPro" id="IPR045851">
    <property type="entry name" value="AMP-bd_C_sf"/>
</dbReference>
<keyword evidence="6" id="KW-1185">Reference proteome</keyword>
<dbReference type="PANTHER" id="PTHR43201">
    <property type="entry name" value="ACYL-COA SYNTHETASE"/>
    <property type="match status" value="1"/>
</dbReference>
<dbReference type="InterPro" id="IPR025110">
    <property type="entry name" value="AMP-bd_C"/>
</dbReference>
<accession>A0A0A5GBP6</accession>
<evidence type="ECO:0000259" key="4">
    <source>
        <dbReference type="Pfam" id="PF13193"/>
    </source>
</evidence>
<dbReference type="SUPFAM" id="SSF56801">
    <property type="entry name" value="Acetyl-CoA synthetase-like"/>
    <property type="match status" value="1"/>
</dbReference>
<dbReference type="InterPro" id="IPR020845">
    <property type="entry name" value="AMP-binding_CS"/>
</dbReference>
<dbReference type="GO" id="GO:0006631">
    <property type="term" value="P:fatty acid metabolic process"/>
    <property type="evidence" value="ECO:0007669"/>
    <property type="project" value="TreeGrafter"/>
</dbReference>
<evidence type="ECO:0000259" key="3">
    <source>
        <dbReference type="Pfam" id="PF00501"/>
    </source>
</evidence>
<evidence type="ECO:0000256" key="2">
    <source>
        <dbReference type="ARBA" id="ARBA00022598"/>
    </source>
</evidence>
<keyword evidence="2" id="KW-0436">Ligase</keyword>
<dbReference type="Pfam" id="PF13193">
    <property type="entry name" value="AMP-binding_C"/>
    <property type="match status" value="1"/>
</dbReference>
<comment type="similarity">
    <text evidence="1">Belongs to the ATP-dependent AMP-binding enzyme family.</text>
</comment>
<sequence>MIGNIMQQYPEKTAIISDAEHITYGELTAQITTLQKQLSNQLSDLKGKRVALLLENGTDFLKMFFAVSASGGIAIPFDPKWSGRQFSMVIQDCKPDLIVVHKSLQSKLPESSLVITIEELNQLKAEDTKPQSGNEQDIFYIGYTSGTTGTPKGFMRTHQSWFACFADCQHVFGLQPKDHILSPGPLVHSHFLFAAVQALHMGATLHVCKSFTPQAVLQKMKEHPITVLYIVPTMFESLLQSSDEDVQSLRKIISSGAKWKKESKERAPKLFPNAQMIEFFGASELSFVTYLMPYEHAHKGETVGRVFPNVELQVKKQDGSLAKPNEIGELYVKSLWVFSGYLNRPEETAQVFQDGWVTIGDLASIDEEGYLTIIGRKHNMIISGGLNIYPEEVEQIFSELPQIEEIAVLGVEDKYWGEKVVAVLSANQPIQKESLDQHGKRFLPSYKCPKEYYVVDQLPHTSSGKVARKKVKEMLGTLTPIQS</sequence>
<protein>
    <submittedName>
        <fullName evidence="5">Acyl-CoA synthetase</fullName>
    </submittedName>
</protein>
<comment type="caution">
    <text evidence="5">The sequence shown here is derived from an EMBL/GenBank/DDBJ whole genome shotgun (WGS) entry which is preliminary data.</text>
</comment>
<dbReference type="Proteomes" id="UP000030403">
    <property type="component" value="Unassembled WGS sequence"/>
</dbReference>
<dbReference type="EMBL" id="AVPF01000015">
    <property type="protein sequence ID" value="KGX89454.1"/>
    <property type="molecule type" value="Genomic_DNA"/>
</dbReference>
<dbReference type="RefSeq" id="WP_051255190.1">
    <property type="nucleotide sequence ID" value="NZ_AVPF01000015.1"/>
</dbReference>
<reference evidence="5 6" key="1">
    <citation type="submission" date="2013-08" db="EMBL/GenBank/DDBJ databases">
        <authorList>
            <person name="Huang J."/>
            <person name="Wang G."/>
        </authorList>
    </citation>
    <scope>NUCLEOTIDE SEQUENCE [LARGE SCALE GENOMIC DNA]</scope>
    <source>
        <strain evidence="5 6">BH030004</strain>
    </source>
</reference>